<sequence>MGISADNDELDAMKNLASSVVGGPEAHDAMLSIVLNRKDRQKASRLYRDSVNGQTRRALRLTMPTEGWLVNAEENTCPCNVYLNSACCSQQGRF</sequence>
<protein>
    <submittedName>
        <fullName evidence="1">Unnamed protein product</fullName>
    </submittedName>
</protein>
<dbReference type="OrthoDB" id="10532109at2759"/>
<dbReference type="Proteomes" id="UP001165083">
    <property type="component" value="Unassembled WGS sequence"/>
</dbReference>
<organism evidence="1 2">
    <name type="scientific">Phytophthora lilii</name>
    <dbReference type="NCBI Taxonomy" id="2077276"/>
    <lineage>
        <taxon>Eukaryota</taxon>
        <taxon>Sar</taxon>
        <taxon>Stramenopiles</taxon>
        <taxon>Oomycota</taxon>
        <taxon>Peronosporomycetes</taxon>
        <taxon>Peronosporales</taxon>
        <taxon>Peronosporaceae</taxon>
        <taxon>Phytophthora</taxon>
    </lineage>
</organism>
<keyword evidence="2" id="KW-1185">Reference proteome</keyword>
<gene>
    <name evidence="1" type="ORF">Plil01_000776600</name>
</gene>
<accession>A0A9W6TUU7</accession>
<dbReference type="AlphaFoldDB" id="A0A9W6TUU7"/>
<reference evidence="1" key="1">
    <citation type="submission" date="2023-04" db="EMBL/GenBank/DDBJ databases">
        <title>Phytophthora lilii NBRC 32176.</title>
        <authorList>
            <person name="Ichikawa N."/>
            <person name="Sato H."/>
            <person name="Tonouchi N."/>
        </authorList>
    </citation>
    <scope>NUCLEOTIDE SEQUENCE</scope>
    <source>
        <strain evidence="1">NBRC 32176</strain>
    </source>
</reference>
<dbReference type="EMBL" id="BSXW01000365">
    <property type="protein sequence ID" value="GMF20089.1"/>
    <property type="molecule type" value="Genomic_DNA"/>
</dbReference>
<comment type="caution">
    <text evidence="1">The sequence shown here is derived from an EMBL/GenBank/DDBJ whole genome shotgun (WGS) entry which is preliminary data.</text>
</comment>
<evidence type="ECO:0000313" key="1">
    <source>
        <dbReference type="EMBL" id="GMF20089.1"/>
    </source>
</evidence>
<proteinExistence type="predicted"/>
<evidence type="ECO:0000313" key="2">
    <source>
        <dbReference type="Proteomes" id="UP001165083"/>
    </source>
</evidence>
<name>A0A9W6TUU7_9STRA</name>